<organism evidence="1 2">
    <name type="scientific">Fomitopsis schrenkii</name>
    <name type="common">Brown rot fungus</name>
    <dbReference type="NCBI Taxonomy" id="2126942"/>
    <lineage>
        <taxon>Eukaryota</taxon>
        <taxon>Fungi</taxon>
        <taxon>Dikarya</taxon>
        <taxon>Basidiomycota</taxon>
        <taxon>Agaricomycotina</taxon>
        <taxon>Agaricomycetes</taxon>
        <taxon>Polyporales</taxon>
        <taxon>Fomitopsis</taxon>
    </lineage>
</organism>
<gene>
    <name evidence="1" type="ORF">FOMPIDRAFT_1024659</name>
</gene>
<evidence type="ECO:0000313" key="1">
    <source>
        <dbReference type="EMBL" id="EPS98337.1"/>
    </source>
</evidence>
<dbReference type="AlphaFoldDB" id="S8E0N8"/>
<dbReference type="Proteomes" id="UP000015241">
    <property type="component" value="Unassembled WGS sequence"/>
</dbReference>
<reference evidence="1 2" key="1">
    <citation type="journal article" date="2012" name="Science">
        <title>The Paleozoic origin of enzymatic lignin decomposition reconstructed from 31 fungal genomes.</title>
        <authorList>
            <person name="Floudas D."/>
            <person name="Binder M."/>
            <person name="Riley R."/>
            <person name="Barry K."/>
            <person name="Blanchette R.A."/>
            <person name="Henrissat B."/>
            <person name="Martinez A.T."/>
            <person name="Otillar R."/>
            <person name="Spatafora J.W."/>
            <person name="Yadav J.S."/>
            <person name="Aerts A."/>
            <person name="Benoit I."/>
            <person name="Boyd A."/>
            <person name="Carlson A."/>
            <person name="Copeland A."/>
            <person name="Coutinho P.M."/>
            <person name="de Vries R.P."/>
            <person name="Ferreira P."/>
            <person name="Findley K."/>
            <person name="Foster B."/>
            <person name="Gaskell J."/>
            <person name="Glotzer D."/>
            <person name="Gorecki P."/>
            <person name="Heitman J."/>
            <person name="Hesse C."/>
            <person name="Hori C."/>
            <person name="Igarashi K."/>
            <person name="Jurgens J.A."/>
            <person name="Kallen N."/>
            <person name="Kersten P."/>
            <person name="Kohler A."/>
            <person name="Kuees U."/>
            <person name="Kumar T.K.A."/>
            <person name="Kuo A."/>
            <person name="LaButti K."/>
            <person name="Larrondo L.F."/>
            <person name="Lindquist E."/>
            <person name="Ling A."/>
            <person name="Lombard V."/>
            <person name="Lucas S."/>
            <person name="Lundell T."/>
            <person name="Martin R."/>
            <person name="McLaughlin D.J."/>
            <person name="Morgenstern I."/>
            <person name="Morin E."/>
            <person name="Murat C."/>
            <person name="Nagy L.G."/>
            <person name="Nolan M."/>
            <person name="Ohm R.A."/>
            <person name="Patyshakuliyeva A."/>
            <person name="Rokas A."/>
            <person name="Ruiz-Duenas F.J."/>
            <person name="Sabat G."/>
            <person name="Salamov A."/>
            <person name="Samejima M."/>
            <person name="Schmutz J."/>
            <person name="Slot J.C."/>
            <person name="St John F."/>
            <person name="Stenlid J."/>
            <person name="Sun H."/>
            <person name="Sun S."/>
            <person name="Syed K."/>
            <person name="Tsang A."/>
            <person name="Wiebenga A."/>
            <person name="Young D."/>
            <person name="Pisabarro A."/>
            <person name="Eastwood D.C."/>
            <person name="Martin F."/>
            <person name="Cullen D."/>
            <person name="Grigoriev I.V."/>
            <person name="Hibbett D.S."/>
        </authorList>
    </citation>
    <scope>NUCLEOTIDE SEQUENCE</scope>
    <source>
        <strain evidence="2">FP-58527</strain>
    </source>
</reference>
<sequence>MRLRQLRVTCELKVEAADILAPADYLFLQCPHLETLGARLPLTGEDHDACWAACKKWRRVLDIVQAMRAQLHRRYFAKYKRTFVYCGCAFDSKNATPCEHQQLTSALSSS</sequence>
<dbReference type="InParanoid" id="S8E0N8"/>
<accession>S8E0N8</accession>
<name>S8E0N8_FOMSC</name>
<keyword evidence="2" id="KW-1185">Reference proteome</keyword>
<proteinExistence type="predicted"/>
<dbReference type="HOGENOM" id="CLU_2171100_0_0_1"/>
<protein>
    <submittedName>
        <fullName evidence="1">Uncharacterized protein</fullName>
    </submittedName>
</protein>
<evidence type="ECO:0000313" key="2">
    <source>
        <dbReference type="Proteomes" id="UP000015241"/>
    </source>
</evidence>
<dbReference type="EMBL" id="KE504166">
    <property type="protein sequence ID" value="EPS98337.1"/>
    <property type="molecule type" value="Genomic_DNA"/>
</dbReference>